<feature type="compositionally biased region" description="Low complexity" evidence="1">
    <location>
        <begin position="279"/>
        <end position="299"/>
    </location>
</feature>
<proteinExistence type="predicted"/>
<reference evidence="3 4" key="1">
    <citation type="submission" date="2016-03" db="EMBL/GenBank/DDBJ databases">
        <authorList>
            <person name="Devillers H."/>
        </authorList>
    </citation>
    <scope>NUCLEOTIDE SEQUENCE [LARGE SCALE GENOMIC DNA]</scope>
    <source>
        <strain evidence="3">CBS 10888</strain>
    </source>
</reference>
<gene>
    <name evidence="3" type="ORF">LADA_0F06832G</name>
</gene>
<dbReference type="PROSITE" id="PS00028">
    <property type="entry name" value="ZINC_FINGER_C2H2_1"/>
    <property type="match status" value="1"/>
</dbReference>
<evidence type="ECO:0000256" key="1">
    <source>
        <dbReference type="SAM" id="MobiDB-lite"/>
    </source>
</evidence>
<feature type="region of interest" description="Disordered" evidence="1">
    <location>
        <begin position="273"/>
        <end position="322"/>
    </location>
</feature>
<protein>
    <submittedName>
        <fullName evidence="3">LADA_0F06832g1_1</fullName>
    </submittedName>
</protein>
<feature type="domain" description="C2H2-type" evidence="2">
    <location>
        <begin position="452"/>
        <end position="475"/>
    </location>
</feature>
<dbReference type="STRING" id="1266660.A0A1G4JK35"/>
<dbReference type="Proteomes" id="UP000190274">
    <property type="component" value="Chromosome F"/>
</dbReference>
<keyword evidence="4" id="KW-1185">Reference proteome</keyword>
<evidence type="ECO:0000313" key="4">
    <source>
        <dbReference type="Proteomes" id="UP000190274"/>
    </source>
</evidence>
<sequence>MVSFDATAYDEALHFGGPSWQDVKHRDQLNSVQSWSSQSTQDTASEDSLWTLDLLEAEPLPDRPCAPVMRTPPITAYSGHTSRPAFIKANSFSEGVREFEDVSRLFTPDLVTAQSQLYMPTTIAGFNSRFNRHGSQQPLRPFHPQAYATRQRMGGWQPLSHHAHLPYTASDPFAATSDYHLSTRRDANVGGQRCSFDLEYHGYCDYEAQGGHARQPEQDSTELAHYHSHQQEAAFAVASDDPRVYIPCQVTSRSSVPEIPRLNYFEDFQPASRLDSEGRLSSSGMNSSPPRPSSNVSEPYFPGITATKPEGEPGSTLSSVESEDDLEERFYQSFNTPAQRSPTSKHESVYEQMINDLPLMEALSKRVKRGYYRCAHCPKMFSNVLDYARHIDDFEIQRDYKCPFVLCPWKILGLPRRPELRRHCAIQHKLEIPPELKHSLKLGESDFPIMGCPSPFCEKKFFRRDSYVRHVAMVHDKVDSRFNRRLAKVLGECPHSCGTPEHTTYVLAEMVSTKRK</sequence>
<dbReference type="AlphaFoldDB" id="A0A1G4JK35"/>
<name>A0A1G4JK35_9SACH</name>
<dbReference type="EMBL" id="LT598458">
    <property type="protein sequence ID" value="SCU90867.1"/>
    <property type="molecule type" value="Genomic_DNA"/>
</dbReference>
<organism evidence="3 4">
    <name type="scientific">Lachancea dasiensis</name>
    <dbReference type="NCBI Taxonomy" id="1072105"/>
    <lineage>
        <taxon>Eukaryota</taxon>
        <taxon>Fungi</taxon>
        <taxon>Dikarya</taxon>
        <taxon>Ascomycota</taxon>
        <taxon>Saccharomycotina</taxon>
        <taxon>Saccharomycetes</taxon>
        <taxon>Saccharomycetales</taxon>
        <taxon>Saccharomycetaceae</taxon>
        <taxon>Lachancea</taxon>
    </lineage>
</organism>
<dbReference type="SMART" id="SM00355">
    <property type="entry name" value="ZnF_C2H2"/>
    <property type="match status" value="3"/>
</dbReference>
<evidence type="ECO:0000313" key="3">
    <source>
        <dbReference type="EMBL" id="SCU90867.1"/>
    </source>
</evidence>
<dbReference type="InterPro" id="IPR013087">
    <property type="entry name" value="Znf_C2H2_type"/>
</dbReference>
<dbReference type="OrthoDB" id="6910977at2759"/>
<evidence type="ECO:0000259" key="2">
    <source>
        <dbReference type="PROSITE" id="PS00028"/>
    </source>
</evidence>
<accession>A0A1G4JK35</accession>